<dbReference type="InterPro" id="IPR002104">
    <property type="entry name" value="Integrase_catalytic"/>
</dbReference>
<organism evidence="3 4">
    <name type="scientific">Reyranella humidisoli</name>
    <dbReference type="NCBI Taxonomy" id="2849149"/>
    <lineage>
        <taxon>Bacteria</taxon>
        <taxon>Pseudomonadati</taxon>
        <taxon>Pseudomonadota</taxon>
        <taxon>Alphaproteobacteria</taxon>
        <taxon>Hyphomicrobiales</taxon>
        <taxon>Reyranellaceae</taxon>
        <taxon>Reyranella</taxon>
    </lineage>
</organism>
<feature type="compositionally biased region" description="Basic and acidic residues" evidence="1">
    <location>
        <begin position="360"/>
        <end position="374"/>
    </location>
</feature>
<gene>
    <name evidence="3" type="ORF">KQ910_07910</name>
</gene>
<sequence length="374" mass="42296">MPRLLPYPAIKPSTWPPTLRRLHDLRQAKPGAFTKRNVAATWRDGTFDLHVWNVSYFVGWLKWTGRLNEHADFSGWVTPGFMGAYVDDMRFAGLSPRTMATRVDGVRAALAALSPETPAAWLMRGINSLRGEPSDRRRTQARTQHTARIVELGVSLMKQAVLEGGATLHQRAILYRDGLIIVFMALAVPRLDTVSLMRLRQHLLRQGDGYRIAWSAREMKENRPHEGQLGAELSALFERYLNEFRPVLAANSKMSSPEAEAAVWFNKRGGPLSARGIYNLIVDRTGAAFDESMFPHAFRHSAATTLVLERPDLIRLVTPLLQHRDSSSREFYVLADNVEAGHRYGAVIAARRAKGRRPATRRDQSARRQRDERI</sequence>
<proteinExistence type="predicted"/>
<dbReference type="Proteomes" id="UP000727907">
    <property type="component" value="Unassembled WGS sequence"/>
</dbReference>
<evidence type="ECO:0000313" key="3">
    <source>
        <dbReference type="EMBL" id="MBU8873685.1"/>
    </source>
</evidence>
<name>A0ABS6IGU2_9HYPH</name>
<evidence type="ECO:0000259" key="2">
    <source>
        <dbReference type="PROSITE" id="PS51898"/>
    </source>
</evidence>
<evidence type="ECO:0000256" key="1">
    <source>
        <dbReference type="SAM" id="MobiDB-lite"/>
    </source>
</evidence>
<evidence type="ECO:0000313" key="4">
    <source>
        <dbReference type="Proteomes" id="UP000727907"/>
    </source>
</evidence>
<dbReference type="Pfam" id="PF00589">
    <property type="entry name" value="Phage_integrase"/>
    <property type="match status" value="1"/>
</dbReference>
<accession>A0ABS6IGU2</accession>
<dbReference type="EMBL" id="JAHOPB010000001">
    <property type="protein sequence ID" value="MBU8873685.1"/>
    <property type="molecule type" value="Genomic_DNA"/>
</dbReference>
<feature type="domain" description="Tyr recombinase" evidence="2">
    <location>
        <begin position="144"/>
        <end position="345"/>
    </location>
</feature>
<dbReference type="PROSITE" id="PS51898">
    <property type="entry name" value="TYR_RECOMBINASE"/>
    <property type="match status" value="1"/>
</dbReference>
<dbReference type="RefSeq" id="WP_216958069.1">
    <property type="nucleotide sequence ID" value="NZ_JAHOPB010000001.1"/>
</dbReference>
<protein>
    <submittedName>
        <fullName evidence="3">Tyrosine-type recombinase/integrase</fullName>
    </submittedName>
</protein>
<feature type="region of interest" description="Disordered" evidence="1">
    <location>
        <begin position="351"/>
        <end position="374"/>
    </location>
</feature>
<comment type="caution">
    <text evidence="3">The sequence shown here is derived from an EMBL/GenBank/DDBJ whole genome shotgun (WGS) entry which is preliminary data.</text>
</comment>
<reference evidence="3 4" key="1">
    <citation type="submission" date="2021-06" db="EMBL/GenBank/DDBJ databases">
        <authorList>
            <person name="Lee D.H."/>
        </authorList>
    </citation>
    <scope>NUCLEOTIDE SEQUENCE [LARGE SCALE GENOMIC DNA]</scope>
    <source>
        <strain evidence="3 4">MMS21-HV4-11</strain>
    </source>
</reference>
<keyword evidence="4" id="KW-1185">Reference proteome</keyword>